<sequence>MSKTRRDPDETATPAEVADALRTMTSADRVRLERFARLRSAGLPGWEWEDLLHEAIDRALSGLRKWPRSISMVEFMCGTIRSISGDIWREGRQKVNVSVTPIGPDMDSEIDVHDQRPGPEREVIARSMLTGIFRAFEDDSDALAVLKGLADALGPEEIQRRSDMNARRYASAQKRIRRRISRILEEQGN</sequence>
<proteinExistence type="predicted"/>
<reference evidence="1 2" key="1">
    <citation type="submission" date="2020-03" db="EMBL/GenBank/DDBJ databases">
        <title>Bradyrhizobium diversity isolated from nodules of Muelleranthus trifoliolatus.</title>
        <authorList>
            <person name="Klepa M."/>
            <person name="Helene L."/>
            <person name="Hungria M."/>
        </authorList>
    </citation>
    <scope>NUCLEOTIDE SEQUENCE [LARGE SCALE GENOMIC DNA]</scope>
    <source>
        <strain evidence="1 2">WSM 1744</strain>
    </source>
</reference>
<accession>A0A7Y4H2D9</accession>
<name>A0A7Y4H2D9_9BRAD</name>
<dbReference type="EMBL" id="JAAVLW010000002">
    <property type="protein sequence ID" value="NOJ46039.1"/>
    <property type="molecule type" value="Genomic_DNA"/>
</dbReference>
<keyword evidence="2" id="KW-1185">Reference proteome</keyword>
<protein>
    <recommendedName>
        <fullName evidence="3">Sigma-70 family RNA polymerase sigma factor</fullName>
    </recommendedName>
</protein>
<dbReference type="Proteomes" id="UP000528734">
    <property type="component" value="Unassembled WGS sequence"/>
</dbReference>
<evidence type="ECO:0008006" key="3">
    <source>
        <dbReference type="Google" id="ProtNLM"/>
    </source>
</evidence>
<evidence type="ECO:0000313" key="1">
    <source>
        <dbReference type="EMBL" id="NOJ46039.1"/>
    </source>
</evidence>
<gene>
    <name evidence="1" type="ORF">HCN50_07215</name>
</gene>
<evidence type="ECO:0000313" key="2">
    <source>
        <dbReference type="Proteomes" id="UP000528734"/>
    </source>
</evidence>
<dbReference type="AlphaFoldDB" id="A0A7Y4H2D9"/>
<comment type="caution">
    <text evidence="1">The sequence shown here is derived from an EMBL/GenBank/DDBJ whole genome shotgun (WGS) entry which is preliminary data.</text>
</comment>
<dbReference type="RefSeq" id="WP_210264804.1">
    <property type="nucleotide sequence ID" value="NZ_JAAVLW010000002.1"/>
</dbReference>
<organism evidence="1 2">
    <name type="scientific">Bradyrhizobium archetypum</name>
    <dbReference type="NCBI Taxonomy" id="2721160"/>
    <lineage>
        <taxon>Bacteria</taxon>
        <taxon>Pseudomonadati</taxon>
        <taxon>Pseudomonadota</taxon>
        <taxon>Alphaproteobacteria</taxon>
        <taxon>Hyphomicrobiales</taxon>
        <taxon>Nitrobacteraceae</taxon>
        <taxon>Bradyrhizobium</taxon>
    </lineage>
</organism>